<evidence type="ECO:0000256" key="2">
    <source>
        <dbReference type="ARBA" id="ARBA00023004"/>
    </source>
</evidence>
<dbReference type="AlphaFoldDB" id="A0A8S9HNZ4"/>
<evidence type="ECO:0000256" key="3">
    <source>
        <dbReference type="RuleBase" id="RU003682"/>
    </source>
</evidence>
<keyword evidence="1 3" id="KW-0479">Metal-binding</keyword>
<reference evidence="5" key="1">
    <citation type="submission" date="2019-12" db="EMBL/GenBank/DDBJ databases">
        <title>Genome sequencing and annotation of Brassica cretica.</title>
        <authorList>
            <person name="Studholme D.J."/>
            <person name="Sarris P.F."/>
        </authorList>
    </citation>
    <scope>NUCLEOTIDE SEQUENCE</scope>
    <source>
        <strain evidence="5">PFS-001/15</strain>
        <tissue evidence="5">Leaf</tissue>
    </source>
</reference>
<dbReference type="PROSITE" id="PS51471">
    <property type="entry name" value="FE2OG_OXY"/>
    <property type="match status" value="1"/>
</dbReference>
<keyword evidence="3" id="KW-0560">Oxidoreductase</keyword>
<evidence type="ECO:0000313" key="6">
    <source>
        <dbReference type="Proteomes" id="UP000712281"/>
    </source>
</evidence>
<evidence type="ECO:0000259" key="4">
    <source>
        <dbReference type="PROSITE" id="PS51471"/>
    </source>
</evidence>
<dbReference type="Gene3D" id="2.60.120.330">
    <property type="entry name" value="B-lactam Antibiotic, Isopenicillin N Synthase, Chain"/>
    <property type="match status" value="1"/>
</dbReference>
<protein>
    <recommendedName>
        <fullName evidence="4">Fe2OG dioxygenase domain-containing protein</fullName>
    </recommendedName>
</protein>
<dbReference type="PANTHER" id="PTHR47991">
    <property type="entry name" value="OXOGLUTARATE/IRON-DEPENDENT DIOXYGENASE"/>
    <property type="match status" value="1"/>
</dbReference>
<organism evidence="5 6">
    <name type="scientific">Brassica cretica</name>
    <name type="common">Mustard</name>
    <dbReference type="NCBI Taxonomy" id="69181"/>
    <lineage>
        <taxon>Eukaryota</taxon>
        <taxon>Viridiplantae</taxon>
        <taxon>Streptophyta</taxon>
        <taxon>Embryophyta</taxon>
        <taxon>Tracheophyta</taxon>
        <taxon>Spermatophyta</taxon>
        <taxon>Magnoliopsida</taxon>
        <taxon>eudicotyledons</taxon>
        <taxon>Gunneridae</taxon>
        <taxon>Pentapetalae</taxon>
        <taxon>rosids</taxon>
        <taxon>malvids</taxon>
        <taxon>Brassicales</taxon>
        <taxon>Brassicaceae</taxon>
        <taxon>Brassiceae</taxon>
        <taxon>Brassica</taxon>
    </lineage>
</organism>
<dbReference type="EMBL" id="QGKW02001940">
    <property type="protein sequence ID" value="KAF2559829.1"/>
    <property type="molecule type" value="Genomic_DNA"/>
</dbReference>
<name>A0A8S9HNZ4_BRACR</name>
<dbReference type="InterPro" id="IPR027443">
    <property type="entry name" value="IPNS-like_sf"/>
</dbReference>
<feature type="domain" description="Fe2OG dioxygenase" evidence="4">
    <location>
        <begin position="88"/>
        <end position="189"/>
    </location>
</feature>
<proteinExistence type="inferred from homology"/>
<dbReference type="GO" id="GO:0046872">
    <property type="term" value="F:metal ion binding"/>
    <property type="evidence" value="ECO:0007669"/>
    <property type="project" value="UniProtKB-KW"/>
</dbReference>
<dbReference type="InterPro" id="IPR005123">
    <property type="entry name" value="Oxoglu/Fe-dep_dioxygenase_dom"/>
</dbReference>
<dbReference type="InterPro" id="IPR044861">
    <property type="entry name" value="IPNS-like_FE2OG_OXY"/>
</dbReference>
<dbReference type="GO" id="GO:0016491">
    <property type="term" value="F:oxidoreductase activity"/>
    <property type="evidence" value="ECO:0007669"/>
    <property type="project" value="UniProtKB-KW"/>
</dbReference>
<sequence length="241" mass="26892">MNPSSRYSYDPVLRWDPEVEDYFNKAYGPDHFARISKALTRPSSYSCIRVNTVKATSDAVIEKLTKILNDDSEDGLKLVQQPDGSSSPISKCQIPGHYYPPCPQPDLTLGLTKHSDNSFLTVLLQDQVGGLQVLHDQYWVDVPPVPGALVVNVGDLLQLITNGKFISVEHRVLANEAGPRISVACFFSSYLMANPRVYGPIKELLSEENPPIYRDTTITEYSKFYRSKGFDGTSGLLYLKI</sequence>
<evidence type="ECO:0000313" key="5">
    <source>
        <dbReference type="EMBL" id="KAF2559829.1"/>
    </source>
</evidence>
<dbReference type="Pfam" id="PF03171">
    <property type="entry name" value="2OG-FeII_Oxy"/>
    <property type="match status" value="1"/>
</dbReference>
<keyword evidence="2 3" id="KW-0408">Iron</keyword>
<evidence type="ECO:0000256" key="1">
    <source>
        <dbReference type="ARBA" id="ARBA00022723"/>
    </source>
</evidence>
<comment type="caution">
    <text evidence="5">The sequence shown here is derived from an EMBL/GenBank/DDBJ whole genome shotgun (WGS) entry which is preliminary data.</text>
</comment>
<gene>
    <name evidence="5" type="ORF">F2Q68_00012980</name>
</gene>
<accession>A0A8S9HNZ4</accession>
<comment type="similarity">
    <text evidence="3">Belongs to the iron/ascorbate-dependent oxidoreductase family.</text>
</comment>
<dbReference type="SUPFAM" id="SSF51197">
    <property type="entry name" value="Clavaminate synthase-like"/>
    <property type="match status" value="1"/>
</dbReference>
<dbReference type="InterPro" id="IPR050295">
    <property type="entry name" value="Plant_2OG-oxidoreductases"/>
</dbReference>
<dbReference type="Proteomes" id="UP000712281">
    <property type="component" value="Unassembled WGS sequence"/>
</dbReference>